<gene>
    <name evidence="1" type="ordered locus">PXO_00292</name>
</gene>
<proteinExistence type="predicted"/>
<reference evidence="1 2" key="1">
    <citation type="journal article" date="2008" name="BMC Genomics">
        <title>Genome sequence and rapid evolution of the rice pathogen Xanthomonas oryzae pv. oryzae PXO99A.</title>
        <authorList>
            <person name="Salzberg S.L."/>
            <person name="Sommer D.D."/>
            <person name="Schatz M.C."/>
            <person name="Phillippy A.M."/>
            <person name="Rabinowicz P.D."/>
            <person name="Tsuge S."/>
            <person name="Furutani A."/>
            <person name="Ochiai H."/>
            <person name="Delcher A.L."/>
            <person name="Kelley D."/>
            <person name="Madupu R."/>
            <person name="Puiu D."/>
            <person name="Radune D."/>
            <person name="Shumway M."/>
            <person name="Trapnell C."/>
            <person name="Aparna G."/>
            <person name="Jha G."/>
            <person name="Pandey A."/>
            <person name="Patil P.B."/>
            <person name="Ishihara H."/>
            <person name="Meyer D.F."/>
            <person name="Szurek B."/>
            <person name="Verdier V."/>
            <person name="Koebnik R."/>
            <person name="Dow J.M."/>
            <person name="Ryan R.P."/>
            <person name="Hirata H."/>
            <person name="Tsuyumu S."/>
            <person name="Won Lee S."/>
            <person name="Seo Y.S."/>
            <person name="Sriariyanum M."/>
            <person name="Ronald P.C."/>
            <person name="Sonti R.V."/>
            <person name="Van Sluys M.A."/>
            <person name="Leach J.E."/>
            <person name="White F.F."/>
            <person name="Bogdanove A.J."/>
        </authorList>
    </citation>
    <scope>NUCLEOTIDE SEQUENCE [LARGE SCALE GENOMIC DNA]</scope>
    <source>
        <strain evidence="1 2">PXO99A</strain>
    </source>
</reference>
<dbReference type="HOGENOM" id="CLU_2526679_0_0_6"/>
<organism evidence="1 2">
    <name type="scientific">Xanthomonas oryzae pv. oryzae (strain PXO99A)</name>
    <dbReference type="NCBI Taxonomy" id="360094"/>
    <lineage>
        <taxon>Bacteria</taxon>
        <taxon>Pseudomonadati</taxon>
        <taxon>Pseudomonadota</taxon>
        <taxon>Gammaproteobacteria</taxon>
        <taxon>Lysobacterales</taxon>
        <taxon>Lysobacteraceae</taxon>
        <taxon>Xanthomonas</taxon>
    </lineage>
</organism>
<dbReference type="EMBL" id="CP000967">
    <property type="protein sequence ID" value="ACD58182.1"/>
    <property type="molecule type" value="Genomic_DNA"/>
</dbReference>
<dbReference type="Proteomes" id="UP000001740">
    <property type="component" value="Chromosome"/>
</dbReference>
<evidence type="ECO:0000313" key="2">
    <source>
        <dbReference type="Proteomes" id="UP000001740"/>
    </source>
</evidence>
<evidence type="ECO:0000313" key="1">
    <source>
        <dbReference type="EMBL" id="ACD58182.1"/>
    </source>
</evidence>
<dbReference type="AlphaFoldDB" id="A0A0K0GIL9"/>
<accession>A0A0K0GIL9</accession>
<name>A0A0K0GIL9_XANOP</name>
<dbReference type="KEGG" id="xop:PXO_00292"/>
<sequence length="84" mass="9098">MDGLSIMVGGGDGQYVVTMESDELIVNVVNSSASGDEFVEITVGGQACEYPDIYVVGLDQVEAALRHRIFNEEGQDVEYEVIPK</sequence>
<protein>
    <submittedName>
        <fullName evidence="1">Uncharacterized protein</fullName>
    </submittedName>
</protein>